<proteinExistence type="predicted"/>
<dbReference type="Gene3D" id="2.30.130.40">
    <property type="entry name" value="LON domain-like"/>
    <property type="match status" value="1"/>
</dbReference>
<dbReference type="Pfam" id="PF02190">
    <property type="entry name" value="LON_substr_bdg"/>
    <property type="match status" value="1"/>
</dbReference>
<dbReference type="InterPro" id="IPR015947">
    <property type="entry name" value="PUA-like_sf"/>
</dbReference>
<dbReference type="RefSeq" id="WP_271890028.1">
    <property type="nucleotide sequence ID" value="NZ_JAQBIE010000022.1"/>
</dbReference>
<dbReference type="InterPro" id="IPR046336">
    <property type="entry name" value="Lon_prtase_N_sf"/>
</dbReference>
<gene>
    <name evidence="2" type="ORF">PAF17_15580</name>
</gene>
<comment type="caution">
    <text evidence="2">The sequence shown here is derived from an EMBL/GenBank/DDBJ whole genome shotgun (WGS) entry which is preliminary data.</text>
</comment>
<organism evidence="2 3">
    <name type="scientific">Paracoccus onchidii</name>
    <dbReference type="NCBI Taxonomy" id="3017813"/>
    <lineage>
        <taxon>Bacteria</taxon>
        <taxon>Pseudomonadati</taxon>
        <taxon>Pseudomonadota</taxon>
        <taxon>Alphaproteobacteria</taxon>
        <taxon>Rhodobacterales</taxon>
        <taxon>Paracoccaceae</taxon>
        <taxon>Paracoccus</taxon>
    </lineage>
</organism>
<sequence>MRPHFDLPARLALFPLDGAVLMPRSRLPLHIFEPRYLQLLDDTLKTEHRMIGLIQPEGDGLAAIGTAGRVIAFSETDDGRMMISLRAISRFRLTEIHEGFAPYVQGSPDWSSFHHDMKGAERDSGLDRSVLLALLQRYMEQHELSTDWEAAERAEDETLINSLSMMLPFSSGDKQALLESPHLSDRRELLQGLIEFALHGGDDQEERLQ</sequence>
<dbReference type="SUPFAM" id="SSF88697">
    <property type="entry name" value="PUA domain-like"/>
    <property type="match status" value="1"/>
</dbReference>
<keyword evidence="3" id="KW-1185">Reference proteome</keyword>
<name>A0ABT4ZHT7_9RHOB</name>
<accession>A0ABT4ZHT7</accession>
<dbReference type="SMART" id="SM00464">
    <property type="entry name" value="LON"/>
    <property type="match status" value="1"/>
</dbReference>
<dbReference type="PANTHER" id="PTHR46732">
    <property type="entry name" value="ATP-DEPENDENT PROTEASE LA (LON) DOMAIN PROTEIN"/>
    <property type="match status" value="1"/>
</dbReference>
<dbReference type="InterPro" id="IPR003111">
    <property type="entry name" value="Lon_prtase_N"/>
</dbReference>
<dbReference type="EMBL" id="JAQBIE010000022">
    <property type="protein sequence ID" value="MDB6178914.1"/>
    <property type="molecule type" value="Genomic_DNA"/>
</dbReference>
<evidence type="ECO:0000259" key="1">
    <source>
        <dbReference type="PROSITE" id="PS51787"/>
    </source>
</evidence>
<protein>
    <submittedName>
        <fullName evidence="2">LON peptidase substrate-binding domain-containing protein</fullName>
    </submittedName>
</protein>
<evidence type="ECO:0000313" key="2">
    <source>
        <dbReference type="EMBL" id="MDB6178914.1"/>
    </source>
</evidence>
<feature type="domain" description="Lon N-terminal" evidence="1">
    <location>
        <begin position="11"/>
        <end position="198"/>
    </location>
</feature>
<dbReference type="Proteomes" id="UP001165641">
    <property type="component" value="Unassembled WGS sequence"/>
</dbReference>
<dbReference type="PROSITE" id="PS51787">
    <property type="entry name" value="LON_N"/>
    <property type="match status" value="1"/>
</dbReference>
<evidence type="ECO:0000313" key="3">
    <source>
        <dbReference type="Proteomes" id="UP001165641"/>
    </source>
</evidence>
<reference evidence="2" key="1">
    <citation type="submission" date="2022-12" db="EMBL/GenBank/DDBJ databases">
        <title>Paracoccus onchidii sp. nov., isolated from a marine invertebrate from the South China Sea.</title>
        <authorList>
            <person name="Xu S."/>
            <person name="Liu Z."/>
            <person name="Xu Y."/>
        </authorList>
    </citation>
    <scope>NUCLEOTIDE SEQUENCE</scope>
    <source>
        <strain evidence="2">Z330</strain>
    </source>
</reference>
<dbReference type="PANTHER" id="PTHR46732:SF8">
    <property type="entry name" value="ATP-DEPENDENT PROTEASE LA (LON) DOMAIN PROTEIN"/>
    <property type="match status" value="1"/>
</dbReference>